<proteinExistence type="predicted"/>
<evidence type="ECO:0000313" key="1">
    <source>
        <dbReference type="EMBL" id="KKL88287.1"/>
    </source>
</evidence>
<dbReference type="EMBL" id="LAZR01020607">
    <property type="protein sequence ID" value="KKL88287.1"/>
    <property type="molecule type" value="Genomic_DNA"/>
</dbReference>
<reference evidence="1" key="1">
    <citation type="journal article" date="2015" name="Nature">
        <title>Complex archaea that bridge the gap between prokaryotes and eukaryotes.</title>
        <authorList>
            <person name="Spang A."/>
            <person name="Saw J.H."/>
            <person name="Jorgensen S.L."/>
            <person name="Zaremba-Niedzwiedzka K."/>
            <person name="Martijn J."/>
            <person name="Lind A.E."/>
            <person name="van Eijk R."/>
            <person name="Schleper C."/>
            <person name="Guy L."/>
            <person name="Ettema T.J."/>
        </authorList>
    </citation>
    <scope>NUCLEOTIDE SEQUENCE</scope>
</reference>
<dbReference type="AlphaFoldDB" id="A0A0F9IM67"/>
<feature type="non-terminal residue" evidence="1">
    <location>
        <position position="33"/>
    </location>
</feature>
<organism evidence="1">
    <name type="scientific">marine sediment metagenome</name>
    <dbReference type="NCBI Taxonomy" id="412755"/>
    <lineage>
        <taxon>unclassified sequences</taxon>
        <taxon>metagenomes</taxon>
        <taxon>ecological metagenomes</taxon>
    </lineage>
</organism>
<sequence>MELEQPAVIAGIDRFALKKRQHRAFAVLVLVLV</sequence>
<gene>
    <name evidence="1" type="ORF">LCGC14_1926190</name>
</gene>
<comment type="caution">
    <text evidence="1">The sequence shown here is derived from an EMBL/GenBank/DDBJ whole genome shotgun (WGS) entry which is preliminary data.</text>
</comment>
<accession>A0A0F9IM67</accession>
<protein>
    <submittedName>
        <fullName evidence="1">Uncharacterized protein</fullName>
    </submittedName>
</protein>
<name>A0A0F9IM67_9ZZZZ</name>